<dbReference type="RefSeq" id="WP_382404138.1">
    <property type="nucleotide sequence ID" value="NZ_JBHSWH010000001.1"/>
</dbReference>
<reference evidence="3" key="1">
    <citation type="journal article" date="2019" name="Int. J. Syst. Evol. Microbiol.">
        <title>The Global Catalogue of Microorganisms (GCM) 10K type strain sequencing project: providing services to taxonomists for standard genome sequencing and annotation.</title>
        <authorList>
            <consortium name="The Broad Institute Genomics Platform"/>
            <consortium name="The Broad Institute Genome Sequencing Center for Infectious Disease"/>
            <person name="Wu L."/>
            <person name="Ma J."/>
        </authorList>
    </citation>
    <scope>NUCLEOTIDE SEQUENCE [LARGE SCALE GENOMIC DNA]</scope>
    <source>
        <strain evidence="3">CCUG 58127</strain>
    </source>
</reference>
<dbReference type="PANTHER" id="PTHR43792:SF1">
    <property type="entry name" value="N-ACETYLTRANSFERASE DOMAIN-CONTAINING PROTEIN"/>
    <property type="match status" value="1"/>
</dbReference>
<feature type="domain" description="N-acetyltransferase" evidence="1">
    <location>
        <begin position="20"/>
        <end position="186"/>
    </location>
</feature>
<dbReference type="GO" id="GO:0016746">
    <property type="term" value="F:acyltransferase activity"/>
    <property type="evidence" value="ECO:0007669"/>
    <property type="project" value="UniProtKB-KW"/>
</dbReference>
<dbReference type="PANTHER" id="PTHR43792">
    <property type="entry name" value="GNAT FAMILY, PUTATIVE (AFU_ORTHOLOGUE AFUA_3G00765)-RELATED-RELATED"/>
    <property type="match status" value="1"/>
</dbReference>
<evidence type="ECO:0000259" key="1">
    <source>
        <dbReference type="PROSITE" id="PS51186"/>
    </source>
</evidence>
<evidence type="ECO:0000313" key="3">
    <source>
        <dbReference type="Proteomes" id="UP001596298"/>
    </source>
</evidence>
<sequence length="186" mass="20474">MAALESLAGWPPAPIGTRRLVLREPEARDRSVMIELLSSAEVGQYVGGAQPRDELEKAMPREPRRRPGLFVVEQAGSMIGAVTLERRDPERLGHLYAEGGELELGYLFLPRSWGSGYATEACAAVLEWCAGAFPDQPVVLSTQTANAGSLRVAEKLGFTEVERFEDYGAEQWLGALRPVTRSRWMS</sequence>
<protein>
    <submittedName>
        <fullName evidence="2">GNAT family N-acetyltransferase</fullName>
        <ecNumber evidence="2">2.3.-.-</ecNumber>
    </submittedName>
</protein>
<comment type="caution">
    <text evidence="2">The sequence shown here is derived from an EMBL/GenBank/DDBJ whole genome shotgun (WGS) entry which is preliminary data.</text>
</comment>
<proteinExistence type="predicted"/>
<keyword evidence="2" id="KW-0808">Transferase</keyword>
<dbReference type="Pfam" id="PF13302">
    <property type="entry name" value="Acetyltransf_3"/>
    <property type="match status" value="1"/>
</dbReference>
<dbReference type="PROSITE" id="PS51186">
    <property type="entry name" value="GNAT"/>
    <property type="match status" value="1"/>
</dbReference>
<dbReference type="InterPro" id="IPR000182">
    <property type="entry name" value="GNAT_dom"/>
</dbReference>
<keyword evidence="3" id="KW-1185">Reference proteome</keyword>
<dbReference type="Gene3D" id="3.40.630.30">
    <property type="match status" value="1"/>
</dbReference>
<dbReference type="InterPro" id="IPR051531">
    <property type="entry name" value="N-acetyltransferase"/>
</dbReference>
<evidence type="ECO:0000313" key="2">
    <source>
        <dbReference type="EMBL" id="MFC6707467.1"/>
    </source>
</evidence>
<accession>A0ABW2AKM3</accession>
<dbReference type="EMBL" id="JBHSWH010000001">
    <property type="protein sequence ID" value="MFC6707467.1"/>
    <property type="molecule type" value="Genomic_DNA"/>
</dbReference>
<dbReference type="EC" id="2.3.-.-" evidence="2"/>
<dbReference type="Proteomes" id="UP001596298">
    <property type="component" value="Unassembled WGS sequence"/>
</dbReference>
<gene>
    <name evidence="2" type="ORF">ACFQDH_20020</name>
</gene>
<name>A0ABW2AKM3_9MICO</name>
<dbReference type="InterPro" id="IPR016181">
    <property type="entry name" value="Acyl_CoA_acyltransferase"/>
</dbReference>
<keyword evidence="2" id="KW-0012">Acyltransferase</keyword>
<organism evidence="2 3">
    <name type="scientific">Flexivirga alba</name>
    <dbReference type="NCBI Taxonomy" id="702742"/>
    <lineage>
        <taxon>Bacteria</taxon>
        <taxon>Bacillati</taxon>
        <taxon>Actinomycetota</taxon>
        <taxon>Actinomycetes</taxon>
        <taxon>Micrococcales</taxon>
        <taxon>Dermacoccaceae</taxon>
        <taxon>Flexivirga</taxon>
    </lineage>
</organism>
<dbReference type="SUPFAM" id="SSF55729">
    <property type="entry name" value="Acyl-CoA N-acyltransferases (Nat)"/>
    <property type="match status" value="1"/>
</dbReference>